<sequence length="1551" mass="173310">MTESQDWGNFDPSLERWLDDHRRSVMGAYLADPLLVTEHANQEDSYRTGGYAQRQLLELVQNAADALHRSGVRGRVELRLTGDALYCANEGEPFTQAGLEAVCHAFLSSKRGEEIGRFGLGFKSVLGVCQRPAVFSRSICFDFDAERSRTELLAIAPLARRFPVLRLPSLLDAEHEMKTDETLRDLASWAQTVIRLPLSSDRPRLEQEMRDFPREFLLFVPNVSVLHLVIEGDVDSRFEVEHRCVELPSGDLRLEGEAGQQADWRVWHRTHRPSEQALAEVGEAVRREEVPVSYAVPLADAQQLGRFWAYFPLADETSARGILNAPWRVNDDRTNLLTGVFNNELFEVAAEMIVAGVITLTTSEDPAGHFDYLPARGREAHNHADRYLTERVPRIAARTRCVPDADGLLQLPRTLRVPHFDLRLELATHRTWQEAPGRPAQVPHWSCYQTATRRARLRSLVRTEDVKASDSEIGAAQWLEMVVQDGADEQCRSALQILATVRDDMTRGDMQAARVLPDTAGHLRRLNETGEVFLRGHVLSSTAGLSLVRGSFLNGRGVEDALRNLGFRDVDPALELRKLLKKAGREWGDHEWTAFWKLVDEVAASEGQSLVEEHVAVGGRLCVRCLDKSWRTVGNVVVAGVVEPRSASLTLDTQFHELHTSLLRSVGVDAQPTVTRAALQDPTYMEYLRVVRELHLRDLPPLGRPDPGLLHFDDEAVGPLHLLRRFADTDDPASQQAWTRELLKADAPERARLRHRNHRLFPNVREVLAPHLWAARMYGLFATGWGPRRAEETLGRGLAEYSSLLPIAQWESTEKLSLPKALADVPAVVWREFLTRVPVQPDPWRLGRLLTEAARCLVGETPLQVPALAEASGVLVAPDEVLLARTEEELRAVSGRRLPYVAVAEEEAANLLADKWGCRDASTQLRVEIVPETPGEPVILLDRFRALRALTDGRLDGLELVECQGLAREITATDGIDREPVDLAQDGKTVYYLASFDDEELLERLAEEFGLQLSTASIDRIVNDAQDEQIKSRMAACRVERDHAKKLLTLVGPRTLESKLPAGLLLAVRRLGDDGGDYQLAELLLHVHGYDVLRELRHELQEAGFEVPTQWAGSAPAVSFVRQLGFPAEYAGERGQQLEADVSVPGPPDLKPLHSYQEKLATDIRELIKRPERALLFLPTGAGKTRVTVQALVHAFVEDGLTGPLLWIAQSEELCEQAVQTWSEVWRQFGDPRRPLRLCRLWGRNEVASSDDEVMVVVATDAKLDVCREKDDYDWLSDPSMVVIDEAHEATSKDYTATLRWLGLDSRKTSRPLLGLTATPFKGTGEEANRRLAARFNNRLMDALGDDPYGLLQAQGVLSRVEHRVLDGANVELEAHEREYARKTRLLPQGALDRLGRDEARTDRLLEDIASLPGDWPVLVFTSSVLSAQVLAALLRVRGVAAAAVSGATRIQARRRSIEAFRAGDIKVLTNCNVLTQGFDAPGVRALYIARPTFSPNAYLQMVGRGLRGPANGGKEECLIVNVEDTFGQFGERLAYQKFDYLWKRQGGRLR</sequence>
<dbReference type="Pfam" id="PF04851">
    <property type="entry name" value="ResIII"/>
    <property type="match status" value="1"/>
</dbReference>
<dbReference type="Proteomes" id="UP000294114">
    <property type="component" value="Unassembled WGS sequence"/>
</dbReference>
<dbReference type="InterPro" id="IPR027417">
    <property type="entry name" value="P-loop_NTPase"/>
</dbReference>
<evidence type="ECO:0000313" key="3">
    <source>
        <dbReference type="EMBL" id="RZU73624.1"/>
    </source>
</evidence>
<feature type="domain" description="Helicase ATP-binding" evidence="1">
    <location>
        <begin position="1165"/>
        <end position="1338"/>
    </location>
</feature>
<dbReference type="SUPFAM" id="SSF52540">
    <property type="entry name" value="P-loop containing nucleoside triphosphate hydrolases"/>
    <property type="match status" value="1"/>
</dbReference>
<dbReference type="PANTHER" id="PTHR47396:SF1">
    <property type="entry name" value="ATP-DEPENDENT HELICASE IRC3-RELATED"/>
    <property type="match status" value="1"/>
</dbReference>
<dbReference type="PROSITE" id="PS51194">
    <property type="entry name" value="HELICASE_CTER"/>
    <property type="match status" value="1"/>
</dbReference>
<dbReference type="OrthoDB" id="9776021at2"/>
<dbReference type="GO" id="GO:0016787">
    <property type="term" value="F:hydrolase activity"/>
    <property type="evidence" value="ECO:0007669"/>
    <property type="project" value="InterPro"/>
</dbReference>
<dbReference type="SMART" id="SM00487">
    <property type="entry name" value="DEXDc"/>
    <property type="match status" value="1"/>
</dbReference>
<dbReference type="Gene3D" id="3.30.565.10">
    <property type="entry name" value="Histidine kinase-like ATPase, C-terminal domain"/>
    <property type="match status" value="1"/>
</dbReference>
<evidence type="ECO:0000259" key="1">
    <source>
        <dbReference type="PROSITE" id="PS51192"/>
    </source>
</evidence>
<dbReference type="SMART" id="SM00490">
    <property type="entry name" value="HELICc"/>
    <property type="match status" value="1"/>
</dbReference>
<dbReference type="GO" id="GO:0003677">
    <property type="term" value="F:DNA binding"/>
    <property type="evidence" value="ECO:0007669"/>
    <property type="project" value="InterPro"/>
</dbReference>
<dbReference type="Gene3D" id="3.40.50.300">
    <property type="entry name" value="P-loop containing nucleotide triphosphate hydrolases"/>
    <property type="match status" value="2"/>
</dbReference>
<evidence type="ECO:0000259" key="2">
    <source>
        <dbReference type="PROSITE" id="PS51194"/>
    </source>
</evidence>
<dbReference type="InterPro" id="IPR001650">
    <property type="entry name" value="Helicase_C-like"/>
</dbReference>
<proteinExistence type="predicted"/>
<dbReference type="EMBL" id="SHLD01000001">
    <property type="protein sequence ID" value="RZU73624.1"/>
    <property type="molecule type" value="Genomic_DNA"/>
</dbReference>
<protein>
    <submittedName>
        <fullName evidence="3">Superfamily II DNA or RNA helicase</fullName>
    </submittedName>
</protein>
<dbReference type="SUPFAM" id="SSF55874">
    <property type="entry name" value="ATPase domain of HSP90 chaperone/DNA topoisomerase II/histidine kinase"/>
    <property type="match status" value="1"/>
</dbReference>
<accession>A0A4Q8B7H3</accession>
<name>A0A4Q8B7H3_9ACTN</name>
<comment type="caution">
    <text evidence="3">The sequence shown here is derived from an EMBL/GenBank/DDBJ whole genome shotgun (WGS) entry which is preliminary data.</text>
</comment>
<keyword evidence="3" id="KW-0547">Nucleotide-binding</keyword>
<dbReference type="InterPro" id="IPR014001">
    <property type="entry name" value="Helicase_ATP-bd"/>
</dbReference>
<keyword evidence="4" id="KW-1185">Reference proteome</keyword>
<dbReference type="GO" id="GO:0005829">
    <property type="term" value="C:cytosol"/>
    <property type="evidence" value="ECO:0007669"/>
    <property type="project" value="TreeGrafter"/>
</dbReference>
<keyword evidence="3" id="KW-0067">ATP-binding</keyword>
<reference evidence="3 4" key="1">
    <citation type="submission" date="2019-02" db="EMBL/GenBank/DDBJ databases">
        <title>Sequencing the genomes of 1000 actinobacteria strains.</title>
        <authorList>
            <person name="Klenk H.-P."/>
        </authorList>
    </citation>
    <scope>NUCLEOTIDE SEQUENCE [LARGE SCALE GENOMIC DNA]</scope>
    <source>
        <strain evidence="3 4">DSM 45612</strain>
    </source>
</reference>
<dbReference type="RefSeq" id="WP_130332280.1">
    <property type="nucleotide sequence ID" value="NZ_SHLD01000001.1"/>
</dbReference>
<dbReference type="Pfam" id="PF00271">
    <property type="entry name" value="Helicase_C"/>
    <property type="match status" value="1"/>
</dbReference>
<dbReference type="NCBIfam" id="NF047352">
    <property type="entry name" value="P_loop_sacsin"/>
    <property type="match status" value="1"/>
</dbReference>
<keyword evidence="3" id="KW-0378">Hydrolase</keyword>
<keyword evidence="3" id="KW-0347">Helicase</keyword>
<organism evidence="3 4">
    <name type="scientific">Micromonospora kangleipakensis</name>
    <dbReference type="NCBI Taxonomy" id="1077942"/>
    <lineage>
        <taxon>Bacteria</taxon>
        <taxon>Bacillati</taxon>
        <taxon>Actinomycetota</taxon>
        <taxon>Actinomycetes</taxon>
        <taxon>Micromonosporales</taxon>
        <taxon>Micromonosporaceae</taxon>
        <taxon>Micromonospora</taxon>
    </lineage>
</organism>
<dbReference type="InterPro" id="IPR050742">
    <property type="entry name" value="Helicase_Restrict-Modif_Enz"/>
</dbReference>
<dbReference type="GO" id="GO:0004386">
    <property type="term" value="F:helicase activity"/>
    <property type="evidence" value="ECO:0007669"/>
    <property type="project" value="UniProtKB-KW"/>
</dbReference>
<dbReference type="GO" id="GO:0005524">
    <property type="term" value="F:ATP binding"/>
    <property type="evidence" value="ECO:0007669"/>
    <property type="project" value="InterPro"/>
</dbReference>
<dbReference type="PANTHER" id="PTHR47396">
    <property type="entry name" value="TYPE I RESTRICTION ENZYME ECOKI R PROTEIN"/>
    <property type="match status" value="1"/>
</dbReference>
<feature type="domain" description="Helicase C-terminal" evidence="2">
    <location>
        <begin position="1401"/>
        <end position="1551"/>
    </location>
</feature>
<gene>
    <name evidence="3" type="ORF">EV384_2040</name>
</gene>
<dbReference type="PROSITE" id="PS51192">
    <property type="entry name" value="HELICASE_ATP_BIND_1"/>
    <property type="match status" value="1"/>
</dbReference>
<evidence type="ECO:0000313" key="4">
    <source>
        <dbReference type="Proteomes" id="UP000294114"/>
    </source>
</evidence>
<dbReference type="InterPro" id="IPR036890">
    <property type="entry name" value="HATPase_C_sf"/>
</dbReference>
<dbReference type="InterPro" id="IPR006935">
    <property type="entry name" value="Helicase/UvrB_N"/>
</dbReference>